<feature type="region of interest" description="Disordered" evidence="1">
    <location>
        <begin position="117"/>
        <end position="155"/>
    </location>
</feature>
<accession>A0A8S1MVU3</accession>
<dbReference type="Proteomes" id="UP000692954">
    <property type="component" value="Unassembled WGS sequence"/>
</dbReference>
<comment type="caution">
    <text evidence="2">The sequence shown here is derived from an EMBL/GenBank/DDBJ whole genome shotgun (WGS) entry which is preliminary data.</text>
</comment>
<protein>
    <submittedName>
        <fullName evidence="2">Uncharacterized protein</fullName>
    </submittedName>
</protein>
<evidence type="ECO:0000313" key="3">
    <source>
        <dbReference type="Proteomes" id="UP000692954"/>
    </source>
</evidence>
<organism evidence="2 3">
    <name type="scientific">Paramecium sonneborni</name>
    <dbReference type="NCBI Taxonomy" id="65129"/>
    <lineage>
        <taxon>Eukaryota</taxon>
        <taxon>Sar</taxon>
        <taxon>Alveolata</taxon>
        <taxon>Ciliophora</taxon>
        <taxon>Intramacronucleata</taxon>
        <taxon>Oligohymenophorea</taxon>
        <taxon>Peniculida</taxon>
        <taxon>Parameciidae</taxon>
        <taxon>Paramecium</taxon>
    </lineage>
</organism>
<reference evidence="2" key="1">
    <citation type="submission" date="2021-01" db="EMBL/GenBank/DDBJ databases">
        <authorList>
            <consortium name="Genoscope - CEA"/>
            <person name="William W."/>
        </authorList>
    </citation>
    <scope>NUCLEOTIDE SEQUENCE</scope>
</reference>
<dbReference type="EMBL" id="CAJJDN010000048">
    <property type="protein sequence ID" value="CAD8085227.1"/>
    <property type="molecule type" value="Genomic_DNA"/>
</dbReference>
<name>A0A8S1MVU3_9CILI</name>
<feature type="compositionally biased region" description="Acidic residues" evidence="1">
    <location>
        <begin position="146"/>
        <end position="155"/>
    </location>
</feature>
<sequence>MYISIKLYKNEPYIIKCFEFSLILSIDTKERALICQYLQSTYKIQGQIMVAIYRERNIRKLIDGLNEIKNKIETTINITLRFKCFSLINDNERIRKRDENRNYYKSDVLFLSRMTGPENASKSKKYREKEIQSRLMPGVNSHDGLYDEMYEEDDN</sequence>
<evidence type="ECO:0000256" key="1">
    <source>
        <dbReference type="SAM" id="MobiDB-lite"/>
    </source>
</evidence>
<gene>
    <name evidence="2" type="ORF">PSON_ATCC_30995.1.T0480050</name>
</gene>
<keyword evidence="3" id="KW-1185">Reference proteome</keyword>
<proteinExistence type="predicted"/>
<dbReference type="AlphaFoldDB" id="A0A8S1MVU3"/>
<evidence type="ECO:0000313" key="2">
    <source>
        <dbReference type="EMBL" id="CAD8085227.1"/>
    </source>
</evidence>